<feature type="domain" description="H15" evidence="9">
    <location>
        <begin position="48"/>
        <end position="124"/>
    </location>
</feature>
<comment type="similarity">
    <text evidence="7">Belongs to the histone H1/H5 family.</text>
</comment>
<dbReference type="InterPro" id="IPR036388">
    <property type="entry name" value="WH-like_DNA-bd_sf"/>
</dbReference>
<dbReference type="SMART" id="SM00526">
    <property type="entry name" value="H15"/>
    <property type="match status" value="1"/>
</dbReference>
<keyword evidence="11" id="KW-1185">Reference proteome</keyword>
<dbReference type="GO" id="GO:0000786">
    <property type="term" value="C:nucleosome"/>
    <property type="evidence" value="ECO:0007669"/>
    <property type="project" value="InterPro"/>
</dbReference>
<dbReference type="PRINTS" id="PR00624">
    <property type="entry name" value="HISTONEH5"/>
</dbReference>
<keyword evidence="4" id="KW-0007">Acetylation</keyword>
<comment type="subcellular location">
    <subcellularLocation>
        <location evidence="2">Chromosome</location>
    </subcellularLocation>
    <subcellularLocation>
        <location evidence="1 7">Nucleus</location>
    </subcellularLocation>
</comment>
<organism evidence="10 11">
    <name type="scientific">Steinernema hermaphroditum</name>
    <dbReference type="NCBI Taxonomy" id="289476"/>
    <lineage>
        <taxon>Eukaryota</taxon>
        <taxon>Metazoa</taxon>
        <taxon>Ecdysozoa</taxon>
        <taxon>Nematoda</taxon>
        <taxon>Chromadorea</taxon>
        <taxon>Rhabditida</taxon>
        <taxon>Tylenchina</taxon>
        <taxon>Panagrolaimomorpha</taxon>
        <taxon>Strongyloidoidea</taxon>
        <taxon>Steinernematidae</taxon>
        <taxon>Steinernema</taxon>
    </lineage>
</organism>
<comment type="caution">
    <text evidence="10">The sequence shown here is derived from an EMBL/GenBank/DDBJ whole genome shotgun (WGS) entry which is preliminary data.</text>
</comment>
<keyword evidence="6 7" id="KW-0539">Nucleus</keyword>
<evidence type="ECO:0000256" key="7">
    <source>
        <dbReference type="RuleBase" id="RU003894"/>
    </source>
</evidence>
<dbReference type="AlphaFoldDB" id="A0AA39HED8"/>
<accession>A0AA39HED8</accession>
<evidence type="ECO:0000256" key="2">
    <source>
        <dbReference type="ARBA" id="ARBA00004286"/>
    </source>
</evidence>
<dbReference type="FunFam" id="1.10.10.10:FF:000140">
    <property type="entry name" value="Histone H1.0"/>
    <property type="match status" value="1"/>
</dbReference>
<dbReference type="EMBL" id="JAUCMV010000004">
    <property type="protein sequence ID" value="KAK0403691.1"/>
    <property type="molecule type" value="Genomic_DNA"/>
</dbReference>
<feature type="compositionally biased region" description="Basic residues" evidence="8">
    <location>
        <begin position="140"/>
        <end position="157"/>
    </location>
</feature>
<dbReference type="PROSITE" id="PS51504">
    <property type="entry name" value="H15"/>
    <property type="match status" value="1"/>
</dbReference>
<reference evidence="10" key="1">
    <citation type="submission" date="2023-06" db="EMBL/GenBank/DDBJ databases">
        <title>Genomic analysis of the entomopathogenic nematode Steinernema hermaphroditum.</title>
        <authorList>
            <person name="Schwarz E.M."/>
            <person name="Heppert J.K."/>
            <person name="Baniya A."/>
            <person name="Schwartz H.T."/>
            <person name="Tan C.-H."/>
            <person name="Antoshechkin I."/>
            <person name="Sternberg P.W."/>
            <person name="Goodrich-Blair H."/>
            <person name="Dillman A.R."/>
        </authorList>
    </citation>
    <scope>NUCLEOTIDE SEQUENCE</scope>
    <source>
        <strain evidence="10">PS9179</strain>
        <tissue evidence="10">Whole animal</tissue>
    </source>
</reference>
<protein>
    <recommendedName>
        <fullName evidence="9">H15 domain-containing protein</fullName>
    </recommendedName>
</protein>
<feature type="region of interest" description="Disordered" evidence="8">
    <location>
        <begin position="17"/>
        <end position="46"/>
    </location>
</feature>
<dbReference type="SUPFAM" id="SSF46785">
    <property type="entry name" value="Winged helix' DNA-binding domain"/>
    <property type="match status" value="1"/>
</dbReference>
<evidence type="ECO:0000259" key="9">
    <source>
        <dbReference type="PROSITE" id="PS51504"/>
    </source>
</evidence>
<dbReference type="PANTHER" id="PTHR11467">
    <property type="entry name" value="HISTONE H1"/>
    <property type="match status" value="1"/>
</dbReference>
<dbReference type="InterPro" id="IPR005818">
    <property type="entry name" value="Histone_H1/H5_H15"/>
</dbReference>
<evidence type="ECO:0000256" key="4">
    <source>
        <dbReference type="ARBA" id="ARBA00022990"/>
    </source>
</evidence>
<evidence type="ECO:0000256" key="6">
    <source>
        <dbReference type="ARBA" id="ARBA00023242"/>
    </source>
</evidence>
<proteinExistence type="inferred from homology"/>
<dbReference type="GO" id="GO:0045910">
    <property type="term" value="P:negative regulation of DNA recombination"/>
    <property type="evidence" value="ECO:0007669"/>
    <property type="project" value="TreeGrafter"/>
</dbReference>
<dbReference type="InterPro" id="IPR036390">
    <property type="entry name" value="WH_DNA-bd_sf"/>
</dbReference>
<evidence type="ECO:0000256" key="5">
    <source>
        <dbReference type="ARBA" id="ARBA00023125"/>
    </source>
</evidence>
<dbReference type="GO" id="GO:0030527">
    <property type="term" value="F:structural constituent of chromatin"/>
    <property type="evidence" value="ECO:0007669"/>
    <property type="project" value="InterPro"/>
</dbReference>
<dbReference type="GO" id="GO:0030261">
    <property type="term" value="P:chromosome condensation"/>
    <property type="evidence" value="ECO:0007669"/>
    <property type="project" value="TreeGrafter"/>
</dbReference>
<evidence type="ECO:0000256" key="3">
    <source>
        <dbReference type="ARBA" id="ARBA00022454"/>
    </source>
</evidence>
<dbReference type="GO" id="GO:0003690">
    <property type="term" value="F:double-stranded DNA binding"/>
    <property type="evidence" value="ECO:0007669"/>
    <property type="project" value="TreeGrafter"/>
</dbReference>
<gene>
    <name evidence="10" type="ORF">QR680_017070</name>
</gene>
<dbReference type="Proteomes" id="UP001175271">
    <property type="component" value="Unassembled WGS sequence"/>
</dbReference>
<feature type="compositionally biased region" description="Low complexity" evidence="8">
    <location>
        <begin position="209"/>
        <end position="222"/>
    </location>
</feature>
<dbReference type="Gene3D" id="1.10.10.10">
    <property type="entry name" value="Winged helix-like DNA-binding domain superfamily/Winged helix DNA-binding domain"/>
    <property type="match status" value="1"/>
</dbReference>
<name>A0AA39HED8_9BILA</name>
<evidence type="ECO:0000256" key="1">
    <source>
        <dbReference type="ARBA" id="ARBA00004123"/>
    </source>
</evidence>
<dbReference type="PANTHER" id="PTHR11467:SF36">
    <property type="entry name" value="HISTONE 24-RELATED"/>
    <property type="match status" value="1"/>
</dbReference>
<evidence type="ECO:0000313" key="10">
    <source>
        <dbReference type="EMBL" id="KAK0403691.1"/>
    </source>
</evidence>
<keyword evidence="5 7" id="KW-0238">DNA-binding</keyword>
<dbReference type="GO" id="GO:0031492">
    <property type="term" value="F:nucleosomal DNA binding"/>
    <property type="evidence" value="ECO:0007669"/>
    <property type="project" value="TreeGrafter"/>
</dbReference>
<dbReference type="Pfam" id="PF00538">
    <property type="entry name" value="Linker_histone"/>
    <property type="match status" value="1"/>
</dbReference>
<feature type="region of interest" description="Disordered" evidence="8">
    <location>
        <begin position="140"/>
        <end position="222"/>
    </location>
</feature>
<keyword evidence="3 7" id="KW-0158">Chromosome</keyword>
<sequence length="222" mass="22911">MADVAPAEVIAPVAEAAPAAAPKGAKKAKAAAPKKEKKAPAAKKAVPSHPTYQVMIKKAIESLKERNGSSKTAIFKFICSNFSVGDNQIQINSHLRLALKRATASGFLKQTSGTGASGSFRIAEPKTAKAAAKTKKVVAAKKEKKAVAKKPVKKAKAPKKEAGKKPKTEKKAKATVKKSAKAPGAKKVPSPKKMKAAPASKIAKKPVALKKAAAAKPTAAKA</sequence>
<dbReference type="InterPro" id="IPR005819">
    <property type="entry name" value="H1/H5"/>
</dbReference>
<dbReference type="CDD" id="cd00073">
    <property type="entry name" value="H15"/>
    <property type="match status" value="1"/>
</dbReference>
<evidence type="ECO:0000256" key="8">
    <source>
        <dbReference type="SAM" id="MobiDB-lite"/>
    </source>
</evidence>
<evidence type="ECO:0000313" key="11">
    <source>
        <dbReference type="Proteomes" id="UP001175271"/>
    </source>
</evidence>
<dbReference type="GO" id="GO:0005634">
    <property type="term" value="C:nucleus"/>
    <property type="evidence" value="ECO:0007669"/>
    <property type="project" value="UniProtKB-SubCell"/>
</dbReference>
<dbReference type="GO" id="GO:0006334">
    <property type="term" value="P:nucleosome assembly"/>
    <property type="evidence" value="ECO:0007669"/>
    <property type="project" value="InterPro"/>
</dbReference>
<feature type="compositionally biased region" description="Basic and acidic residues" evidence="8">
    <location>
        <begin position="158"/>
        <end position="172"/>
    </location>
</feature>